<gene>
    <name evidence="2" type="ORF">BGC07_05385</name>
</gene>
<evidence type="ECO:0000313" key="3">
    <source>
        <dbReference type="Proteomes" id="UP000094329"/>
    </source>
</evidence>
<proteinExistence type="predicted"/>
<reference evidence="2 3" key="1">
    <citation type="submission" date="2016-08" db="EMBL/GenBank/DDBJ databases">
        <title>Draft genome sequence of Candidatus Piscirickettsia litoralis, from seawater.</title>
        <authorList>
            <person name="Wan X."/>
            <person name="Lee A.J."/>
            <person name="Hou S."/>
            <person name="Donachie S.P."/>
        </authorList>
    </citation>
    <scope>NUCLEOTIDE SEQUENCE [LARGE SCALE GENOMIC DNA]</scope>
    <source>
        <strain evidence="2 3">Y2</strain>
    </source>
</reference>
<name>A0ABX3A8L2_9GAMM</name>
<dbReference type="EMBL" id="MDTU01000001">
    <property type="protein sequence ID" value="ODN42464.1"/>
    <property type="molecule type" value="Genomic_DNA"/>
</dbReference>
<feature type="signal peptide" evidence="1">
    <location>
        <begin position="1"/>
        <end position="26"/>
    </location>
</feature>
<accession>A0ABX3A8L2</accession>
<protein>
    <submittedName>
        <fullName evidence="2">Uncharacterized protein</fullName>
    </submittedName>
</protein>
<keyword evidence="1" id="KW-0732">Signal</keyword>
<evidence type="ECO:0000313" key="2">
    <source>
        <dbReference type="EMBL" id="ODN42464.1"/>
    </source>
</evidence>
<comment type="caution">
    <text evidence="2">The sequence shown here is derived from an EMBL/GenBank/DDBJ whole genome shotgun (WGS) entry which is preliminary data.</text>
</comment>
<evidence type="ECO:0000256" key="1">
    <source>
        <dbReference type="SAM" id="SignalP"/>
    </source>
</evidence>
<sequence>MKIKFNKLGSLLSVLILTLSSTSAFADGSISSLTTWATSLESQGNIILKFAFFCFLHHRDILNGQRVHVVTT</sequence>
<keyword evidence="3" id="KW-1185">Reference proteome</keyword>
<dbReference type="Proteomes" id="UP000094329">
    <property type="component" value="Unassembled WGS sequence"/>
</dbReference>
<organism evidence="2 3">
    <name type="scientific">Piscirickettsia litoralis</name>
    <dbReference type="NCBI Taxonomy" id="1891921"/>
    <lineage>
        <taxon>Bacteria</taxon>
        <taxon>Pseudomonadati</taxon>
        <taxon>Pseudomonadota</taxon>
        <taxon>Gammaproteobacteria</taxon>
        <taxon>Thiotrichales</taxon>
        <taxon>Piscirickettsiaceae</taxon>
        <taxon>Piscirickettsia</taxon>
    </lineage>
</organism>
<feature type="chain" id="PRO_5046483119" evidence="1">
    <location>
        <begin position="27"/>
        <end position="72"/>
    </location>
</feature>